<evidence type="ECO:0000259" key="1">
    <source>
        <dbReference type="Pfam" id="PF01575"/>
    </source>
</evidence>
<dbReference type="CDD" id="cd03449">
    <property type="entry name" value="R_hydratase"/>
    <property type="match status" value="1"/>
</dbReference>
<dbReference type="Gene3D" id="3.10.129.10">
    <property type="entry name" value="Hotdog Thioesterase"/>
    <property type="match status" value="1"/>
</dbReference>
<dbReference type="InterPro" id="IPR050965">
    <property type="entry name" value="UPF0336/Enoyl-CoA_hydratase"/>
</dbReference>
<feature type="domain" description="MaoC-like" evidence="1">
    <location>
        <begin position="13"/>
        <end position="101"/>
    </location>
</feature>
<name>A0A0H5RCP8_9EUKA</name>
<sequence>MNHIRIGHVLSTSRIFTVADMAVFARLTGDFNPIHEGPNPIVHGMLVASMFPTVFADQFPGSIYIRQSLVFRRPVLPDHVITYNIIVTGIRETRRRITCTTLAINAKGQNAIEGEAELLLPD</sequence>
<dbReference type="AlphaFoldDB" id="A0A0H5RCP8"/>
<reference evidence="2" key="1">
    <citation type="submission" date="2015-04" db="EMBL/GenBank/DDBJ databases">
        <title>The genome sequence of the plant pathogenic Rhizarian Plasmodiophora brassicae reveals insights in its biotrophic life cycle and the origin of chitin synthesis.</title>
        <authorList>
            <person name="Schwelm A."/>
            <person name="Fogelqvist J."/>
            <person name="Knaust A."/>
            <person name="Julke S."/>
            <person name="Lilja T."/>
            <person name="Dhandapani V."/>
            <person name="Bonilla-Rosso G."/>
            <person name="Karlsson M."/>
            <person name="Shevchenko A."/>
            <person name="Choi S.R."/>
            <person name="Kim H.G."/>
            <person name="Park J.Y."/>
            <person name="Lim Y.P."/>
            <person name="Ludwig-Muller J."/>
            <person name="Dixelius C."/>
        </authorList>
    </citation>
    <scope>NUCLEOTIDE SEQUENCE</scope>
    <source>
        <tissue evidence="2">Potato root galls</tissue>
    </source>
</reference>
<proteinExistence type="predicted"/>
<protein>
    <recommendedName>
        <fullName evidence="1">MaoC-like domain-containing protein</fullName>
    </recommendedName>
</protein>
<dbReference type="InterPro" id="IPR002539">
    <property type="entry name" value="MaoC-like_dom"/>
</dbReference>
<dbReference type="GO" id="GO:0019171">
    <property type="term" value="F:(3R)-hydroxyacyl-[acyl-carrier-protein] dehydratase activity"/>
    <property type="evidence" value="ECO:0007669"/>
    <property type="project" value="TreeGrafter"/>
</dbReference>
<accession>A0A0H5RCP8</accession>
<organism evidence="2">
    <name type="scientific">Spongospora subterranea</name>
    <dbReference type="NCBI Taxonomy" id="70186"/>
    <lineage>
        <taxon>Eukaryota</taxon>
        <taxon>Sar</taxon>
        <taxon>Rhizaria</taxon>
        <taxon>Endomyxa</taxon>
        <taxon>Phytomyxea</taxon>
        <taxon>Plasmodiophorida</taxon>
        <taxon>Plasmodiophoridae</taxon>
        <taxon>Spongospora</taxon>
    </lineage>
</organism>
<dbReference type="GO" id="GO:0006633">
    <property type="term" value="P:fatty acid biosynthetic process"/>
    <property type="evidence" value="ECO:0007669"/>
    <property type="project" value="TreeGrafter"/>
</dbReference>
<dbReference type="GO" id="GO:0005739">
    <property type="term" value="C:mitochondrion"/>
    <property type="evidence" value="ECO:0007669"/>
    <property type="project" value="TreeGrafter"/>
</dbReference>
<dbReference type="PANTHER" id="PTHR43437">
    <property type="entry name" value="HYDROXYACYL-THIOESTER DEHYDRATASE TYPE 2, MITOCHONDRIAL-RELATED"/>
    <property type="match status" value="1"/>
</dbReference>
<evidence type="ECO:0000313" key="2">
    <source>
        <dbReference type="EMBL" id="CRZ11531.1"/>
    </source>
</evidence>
<dbReference type="PANTHER" id="PTHR43437:SF3">
    <property type="entry name" value="HYDROXYACYL-THIOESTER DEHYDRATASE TYPE 2, MITOCHONDRIAL"/>
    <property type="match status" value="1"/>
</dbReference>
<feature type="non-terminal residue" evidence="2">
    <location>
        <position position="122"/>
    </location>
</feature>
<dbReference type="Pfam" id="PF01575">
    <property type="entry name" value="MaoC_dehydratas"/>
    <property type="match status" value="1"/>
</dbReference>
<dbReference type="SUPFAM" id="SSF54637">
    <property type="entry name" value="Thioesterase/thiol ester dehydrase-isomerase"/>
    <property type="match status" value="1"/>
</dbReference>
<dbReference type="InterPro" id="IPR029069">
    <property type="entry name" value="HotDog_dom_sf"/>
</dbReference>
<dbReference type="EMBL" id="HACM01011089">
    <property type="protein sequence ID" value="CRZ11531.1"/>
    <property type="molecule type" value="Transcribed_RNA"/>
</dbReference>